<dbReference type="GO" id="GO:0055085">
    <property type="term" value="P:transmembrane transport"/>
    <property type="evidence" value="ECO:0007669"/>
    <property type="project" value="InterPro"/>
</dbReference>
<keyword evidence="5 7" id="KW-1133">Transmembrane helix</keyword>
<dbReference type="Proteomes" id="UP000198891">
    <property type="component" value="Unassembled WGS sequence"/>
</dbReference>
<organism evidence="10 11">
    <name type="scientific">Herbiconiux ginsengi</name>
    <dbReference type="NCBI Taxonomy" id="381665"/>
    <lineage>
        <taxon>Bacteria</taxon>
        <taxon>Bacillati</taxon>
        <taxon>Actinomycetota</taxon>
        <taxon>Actinomycetes</taxon>
        <taxon>Micrococcales</taxon>
        <taxon>Microbacteriaceae</taxon>
        <taxon>Herbiconiux</taxon>
    </lineage>
</organism>
<evidence type="ECO:0000256" key="2">
    <source>
        <dbReference type="ARBA" id="ARBA00022448"/>
    </source>
</evidence>
<dbReference type="SUPFAM" id="SSF161098">
    <property type="entry name" value="MetI-like"/>
    <property type="match status" value="1"/>
</dbReference>
<evidence type="ECO:0000313" key="11">
    <source>
        <dbReference type="Proteomes" id="UP000198891"/>
    </source>
</evidence>
<keyword evidence="4 7" id="KW-0812">Transmembrane</keyword>
<protein>
    <submittedName>
        <fullName evidence="10">Multiple sugar transport system permease protein</fullName>
    </submittedName>
</protein>
<dbReference type="STRING" id="381665.SAMN05216554_1724"/>
<dbReference type="GO" id="GO:0005886">
    <property type="term" value="C:plasma membrane"/>
    <property type="evidence" value="ECO:0007669"/>
    <property type="project" value="UniProtKB-SubCell"/>
</dbReference>
<keyword evidence="3" id="KW-1003">Cell membrane</keyword>
<keyword evidence="11" id="KW-1185">Reference proteome</keyword>
<dbReference type="CDD" id="cd06261">
    <property type="entry name" value="TM_PBP2"/>
    <property type="match status" value="1"/>
</dbReference>
<comment type="similarity">
    <text evidence="7">Belongs to the binding-protein-dependent transport system permease family.</text>
</comment>
<feature type="region of interest" description="Disordered" evidence="8">
    <location>
        <begin position="1"/>
        <end position="31"/>
    </location>
</feature>
<feature type="transmembrane region" description="Helical" evidence="7">
    <location>
        <begin position="40"/>
        <end position="58"/>
    </location>
</feature>
<accession>A0A1H3N6V7</accession>
<dbReference type="PANTHER" id="PTHR30193">
    <property type="entry name" value="ABC TRANSPORTER PERMEASE PROTEIN"/>
    <property type="match status" value="1"/>
</dbReference>
<feature type="transmembrane region" description="Helical" evidence="7">
    <location>
        <begin position="135"/>
        <end position="154"/>
    </location>
</feature>
<evidence type="ECO:0000313" key="10">
    <source>
        <dbReference type="EMBL" id="SDY84691.1"/>
    </source>
</evidence>
<evidence type="ECO:0000259" key="9">
    <source>
        <dbReference type="PROSITE" id="PS50928"/>
    </source>
</evidence>
<dbReference type="SUPFAM" id="SSF160964">
    <property type="entry name" value="MalF N-terminal region-like"/>
    <property type="match status" value="1"/>
</dbReference>
<evidence type="ECO:0000256" key="5">
    <source>
        <dbReference type="ARBA" id="ARBA00022989"/>
    </source>
</evidence>
<keyword evidence="6 7" id="KW-0472">Membrane</keyword>
<comment type="subcellular location">
    <subcellularLocation>
        <location evidence="1 7">Cell membrane</location>
        <topology evidence="1 7">Multi-pass membrane protein</topology>
    </subcellularLocation>
</comment>
<feature type="transmembrane region" description="Helical" evidence="7">
    <location>
        <begin position="93"/>
        <end position="123"/>
    </location>
</feature>
<name>A0A1H3N6V7_9MICO</name>
<evidence type="ECO:0000256" key="7">
    <source>
        <dbReference type="RuleBase" id="RU363032"/>
    </source>
</evidence>
<evidence type="ECO:0000256" key="6">
    <source>
        <dbReference type="ARBA" id="ARBA00023136"/>
    </source>
</evidence>
<dbReference type="InterPro" id="IPR051393">
    <property type="entry name" value="ABC_transporter_permease"/>
</dbReference>
<dbReference type="InterPro" id="IPR000515">
    <property type="entry name" value="MetI-like"/>
</dbReference>
<dbReference type="AlphaFoldDB" id="A0A1H3N6V7"/>
<gene>
    <name evidence="10" type="ORF">SAMN05216554_1724</name>
</gene>
<dbReference type="EMBL" id="FNPZ01000001">
    <property type="protein sequence ID" value="SDY84691.1"/>
    <property type="molecule type" value="Genomic_DNA"/>
</dbReference>
<dbReference type="PROSITE" id="PS50928">
    <property type="entry name" value="ABC_TM1"/>
    <property type="match status" value="1"/>
</dbReference>
<feature type="transmembrane region" description="Helical" evidence="7">
    <location>
        <begin position="288"/>
        <end position="308"/>
    </location>
</feature>
<keyword evidence="2 7" id="KW-0813">Transport</keyword>
<reference evidence="10 11" key="1">
    <citation type="submission" date="2016-10" db="EMBL/GenBank/DDBJ databases">
        <authorList>
            <person name="de Groot N.N."/>
        </authorList>
    </citation>
    <scope>NUCLEOTIDE SEQUENCE [LARGE SCALE GENOMIC DNA]</scope>
    <source>
        <strain evidence="10 11">CGMCC 4.3491</strain>
    </source>
</reference>
<dbReference type="OrthoDB" id="4319190at2"/>
<feature type="domain" description="ABC transmembrane type-1" evidence="9">
    <location>
        <begin position="94"/>
        <end position="309"/>
    </location>
</feature>
<evidence type="ECO:0000256" key="8">
    <source>
        <dbReference type="SAM" id="MobiDB-lite"/>
    </source>
</evidence>
<evidence type="ECO:0000256" key="1">
    <source>
        <dbReference type="ARBA" id="ARBA00004651"/>
    </source>
</evidence>
<dbReference type="Pfam" id="PF00528">
    <property type="entry name" value="BPD_transp_1"/>
    <property type="match status" value="1"/>
</dbReference>
<evidence type="ECO:0000256" key="4">
    <source>
        <dbReference type="ARBA" id="ARBA00022692"/>
    </source>
</evidence>
<proteinExistence type="inferred from homology"/>
<dbReference type="Gene3D" id="1.10.3720.10">
    <property type="entry name" value="MetI-like"/>
    <property type="match status" value="1"/>
</dbReference>
<sequence length="321" mass="35060">MVIARSTAAAPTRPSRAERNRNRRGSVNAKAPAHRGDAKLAWLFIAPALIGFLVFAAYPTLRGVYLSFTDFKVLTPPKWIGLDNFVELLGDDVFWSSLLVTVYFVVLSVALGLTLSIITAVVLHRLTASTVVRGLIILPFLISGVVAATVWSWMLDTQLGIVNIALEHLTGQSIQFLTSRAWAIPSIALISVWKSLGYTAIIIFAGLQTIPPTIYEAGRIDGANEFQMFRRLTLPLLRPILALVVVLNVIGAFQVFDIVQVATKGGPANASNVLQMYIYSKAFGQFDFGYASAMSLALFAVLIVITFLQMRLLRASESDTN</sequence>
<evidence type="ECO:0000256" key="3">
    <source>
        <dbReference type="ARBA" id="ARBA00022475"/>
    </source>
</evidence>
<keyword evidence="10" id="KW-0762">Sugar transport</keyword>
<dbReference type="PANTHER" id="PTHR30193:SF41">
    <property type="entry name" value="DIACETYLCHITOBIOSE UPTAKE SYSTEM PERMEASE PROTEIN NGCF"/>
    <property type="match status" value="1"/>
</dbReference>
<feature type="transmembrane region" description="Helical" evidence="7">
    <location>
        <begin position="236"/>
        <end position="256"/>
    </location>
</feature>
<dbReference type="InterPro" id="IPR035906">
    <property type="entry name" value="MetI-like_sf"/>
</dbReference>